<proteinExistence type="predicted"/>
<dbReference type="Proteomes" id="UP000677436">
    <property type="component" value="Chromosome"/>
</dbReference>
<evidence type="ECO:0000313" key="3">
    <source>
        <dbReference type="Proteomes" id="UP000677436"/>
    </source>
</evidence>
<feature type="transmembrane region" description="Helical" evidence="1">
    <location>
        <begin position="30"/>
        <end position="49"/>
    </location>
</feature>
<keyword evidence="3" id="KW-1185">Reference proteome</keyword>
<keyword evidence="1" id="KW-0812">Transmembrane</keyword>
<organism evidence="2 3">
    <name type="scientific">Polycladomyces abyssicola</name>
    <dbReference type="NCBI Taxonomy" id="1125966"/>
    <lineage>
        <taxon>Bacteria</taxon>
        <taxon>Bacillati</taxon>
        <taxon>Bacillota</taxon>
        <taxon>Bacilli</taxon>
        <taxon>Bacillales</taxon>
        <taxon>Thermoactinomycetaceae</taxon>
        <taxon>Polycladomyces</taxon>
    </lineage>
</organism>
<accession>A0A8D5UCY5</accession>
<dbReference type="KEGG" id="pabs:JIR001_07350"/>
<gene>
    <name evidence="2" type="ORF">JIR001_07350</name>
</gene>
<feature type="transmembrane region" description="Helical" evidence="1">
    <location>
        <begin position="7"/>
        <end position="24"/>
    </location>
</feature>
<sequence length="60" mass="7197">MVILRFITLFIITGVFLAFVYQYSPKALNVIWWLMVISVPILIIWVTKLEVDRWKREKKG</sequence>
<dbReference type="AlphaFoldDB" id="A0A8D5UCY5"/>
<dbReference type="EMBL" id="AP024601">
    <property type="protein sequence ID" value="BCU80952.1"/>
    <property type="molecule type" value="Genomic_DNA"/>
</dbReference>
<evidence type="ECO:0000256" key="1">
    <source>
        <dbReference type="SAM" id="Phobius"/>
    </source>
</evidence>
<protein>
    <submittedName>
        <fullName evidence="2">Uncharacterized protein</fullName>
    </submittedName>
</protein>
<reference evidence="2" key="2">
    <citation type="journal article" date="2021" name="Microbiol. Resour. Announc.">
        <title>Complete Genome Sequence of Polycladomyces abyssicola JIR-001T, Isolated from Hemipelagic Sediment in Deep Seawater.</title>
        <authorList>
            <person name="Tsubouchi T."/>
            <person name="Kaneko Y."/>
        </authorList>
    </citation>
    <scope>NUCLEOTIDE SEQUENCE</scope>
    <source>
        <strain evidence="2">JIR-001</strain>
    </source>
</reference>
<keyword evidence="1" id="KW-0472">Membrane</keyword>
<keyword evidence="1" id="KW-1133">Transmembrane helix</keyword>
<name>A0A8D5UCY5_9BACL</name>
<reference evidence="2" key="1">
    <citation type="journal article" date="2013" name="Int. J. Syst. Evol. Microbiol.">
        <title>Polycladomyces abyssicola gen. nov., sp. nov., a thermophilic filamentous bacterium isolated from hemipelagic sediment.</title>
        <authorList>
            <person name="Tsubouchi T."/>
            <person name="Shimane Y."/>
            <person name="Mori K."/>
            <person name="Usui K."/>
            <person name="Hiraki T."/>
            <person name="Tame A."/>
            <person name="Uematsu K."/>
            <person name="Maruyama T."/>
            <person name="Hatada Y."/>
        </authorList>
    </citation>
    <scope>NUCLEOTIDE SEQUENCE</scope>
    <source>
        <strain evidence="2">JIR-001</strain>
    </source>
</reference>
<evidence type="ECO:0000313" key="2">
    <source>
        <dbReference type="EMBL" id="BCU80952.1"/>
    </source>
</evidence>